<dbReference type="Pfam" id="PF13304">
    <property type="entry name" value="AAA_21"/>
    <property type="match status" value="1"/>
</dbReference>
<protein>
    <submittedName>
        <fullName evidence="3">AAA family ATPase</fullName>
    </submittedName>
    <submittedName>
        <fullName evidence="2">ABC transporter ATP-binding protein</fullName>
    </submittedName>
</protein>
<dbReference type="AlphaFoldDB" id="A0A6L4X1N8"/>
<gene>
    <name evidence="2" type="ORF">DSM100688_0552</name>
    <name evidence="3" type="ORF">GFD24_05940</name>
</gene>
<dbReference type="InterPro" id="IPR051396">
    <property type="entry name" value="Bact_Antivir_Def_Nuclease"/>
</dbReference>
<keyword evidence="2" id="KW-0547">Nucleotide-binding</keyword>
<dbReference type="Proteomes" id="UP000469943">
    <property type="component" value="Unassembled WGS sequence"/>
</dbReference>
<evidence type="ECO:0000313" key="2">
    <source>
        <dbReference type="EMBL" id="KAB8288550.1"/>
    </source>
</evidence>
<dbReference type="RefSeq" id="WP_152357664.1">
    <property type="nucleotide sequence ID" value="NZ_WBSM01000002.1"/>
</dbReference>
<dbReference type="EMBL" id="WBSM01000002">
    <property type="protein sequence ID" value="KAB8288550.1"/>
    <property type="molecule type" value="Genomic_DNA"/>
</dbReference>
<dbReference type="Proteomes" id="UP000482084">
    <property type="component" value="Unassembled WGS sequence"/>
</dbReference>
<dbReference type="PANTHER" id="PTHR43581:SF2">
    <property type="entry name" value="EXCINUCLEASE ATPASE SUBUNIT"/>
    <property type="match status" value="1"/>
</dbReference>
<dbReference type="SUPFAM" id="SSF52540">
    <property type="entry name" value="P-loop containing nucleoside triphosphate hydrolases"/>
    <property type="match status" value="1"/>
</dbReference>
<dbReference type="GO" id="GO:0016887">
    <property type="term" value="F:ATP hydrolysis activity"/>
    <property type="evidence" value="ECO:0007669"/>
    <property type="project" value="InterPro"/>
</dbReference>
<feature type="domain" description="ATPase AAA-type core" evidence="1">
    <location>
        <begin position="21"/>
        <end position="395"/>
    </location>
</feature>
<dbReference type="GO" id="GO:0005524">
    <property type="term" value="F:ATP binding"/>
    <property type="evidence" value="ECO:0007669"/>
    <property type="project" value="UniProtKB-KW"/>
</dbReference>
<keyword evidence="5" id="KW-1185">Reference proteome</keyword>
<dbReference type="InterPro" id="IPR003959">
    <property type="entry name" value="ATPase_AAA_core"/>
</dbReference>
<evidence type="ECO:0000313" key="5">
    <source>
        <dbReference type="Proteomes" id="UP000482084"/>
    </source>
</evidence>
<evidence type="ECO:0000313" key="3">
    <source>
        <dbReference type="EMBL" id="NEG71754.1"/>
    </source>
</evidence>
<dbReference type="OrthoDB" id="3237462at2"/>
<reference evidence="3 4" key="1">
    <citation type="submission" date="2019-10" db="EMBL/GenBank/DDBJ databases">
        <title>Bifidobacterium from non-human primates.</title>
        <authorList>
            <person name="Modesto M."/>
        </authorList>
    </citation>
    <scope>NUCLEOTIDE SEQUENCE [LARGE SCALE GENOMIC DNA]</scope>
    <source>
        <strain evidence="3 4">TREM</strain>
    </source>
</reference>
<organism evidence="2 5">
    <name type="scientific">Bifidobacterium ramosum</name>
    <dbReference type="NCBI Taxonomy" id="1798158"/>
    <lineage>
        <taxon>Bacteria</taxon>
        <taxon>Bacillati</taxon>
        <taxon>Actinomycetota</taxon>
        <taxon>Actinomycetes</taxon>
        <taxon>Bifidobacteriales</taxon>
        <taxon>Bifidobacteriaceae</taxon>
        <taxon>Bifidobacterium</taxon>
    </lineage>
</organism>
<comment type="caution">
    <text evidence="2">The sequence shown here is derived from an EMBL/GenBank/DDBJ whole genome shotgun (WGS) entry which is preliminary data.</text>
</comment>
<dbReference type="Gene3D" id="3.40.50.300">
    <property type="entry name" value="P-loop containing nucleotide triphosphate hydrolases"/>
    <property type="match status" value="1"/>
</dbReference>
<evidence type="ECO:0000313" key="4">
    <source>
        <dbReference type="Proteomes" id="UP000469943"/>
    </source>
</evidence>
<proteinExistence type="predicted"/>
<dbReference type="EMBL" id="WHZX01000003">
    <property type="protein sequence ID" value="NEG71754.1"/>
    <property type="molecule type" value="Genomic_DNA"/>
</dbReference>
<evidence type="ECO:0000259" key="1">
    <source>
        <dbReference type="Pfam" id="PF13304"/>
    </source>
</evidence>
<dbReference type="InterPro" id="IPR027417">
    <property type="entry name" value="P-loop_NTPase"/>
</dbReference>
<dbReference type="PANTHER" id="PTHR43581">
    <property type="entry name" value="ATP/GTP PHOSPHATASE"/>
    <property type="match status" value="1"/>
</dbReference>
<keyword evidence="2" id="KW-0067">ATP-binding</keyword>
<name>A0A6L4X1N8_9BIFI</name>
<accession>A0A6L4X1N8</accession>
<reference evidence="2 5" key="2">
    <citation type="submission" date="2019-10" db="EMBL/GenBank/DDBJ databases">
        <title>Characterization of the phylogenetic diversity of two novel species belonging to the genus Bifidobacterium: Bifidobacterium cebidarum sp. nov. and Bifidobacterium leontopitheci sp. nov.</title>
        <authorList>
            <person name="Lugli G.A."/>
            <person name="Duranti S."/>
            <person name="Milani C."/>
            <person name="Turroni F."/>
            <person name="Ventura M."/>
        </authorList>
    </citation>
    <scope>NUCLEOTIDE SEQUENCE [LARGE SCALE GENOMIC DNA]</scope>
    <source>
        <strain evidence="2 5">DSM 100688</strain>
    </source>
</reference>
<sequence length="458" mass="51759">MKLTLDRFAGIGHAEIRLDGLTVIAGQNNTGKSTVGKSLYSLFNALNNIQSRLLQQRREEIEEQSMSALRAYLGAVRSKRGRYPNVYEINAYIDYVIAQYRNGTYSKHDPRREQYRNRITEELLRVADQEIGQNADQDAVADVPEALSEFVDQLFSDIDEILNYPEDELVKTVLSDYFGDMFHNQVTPLSGDGQRTSVNLDIKNKHIDITFSNNECSTAVRDIDIEHDAIYIANPFIIDTLSKQFYVGQLDIVEQNLRNKLLNQSGRPANTEDGLGANMIRRTIARDKLADIEQLIDGVIPGSIQNRADGYYLNSPKAGGAVKFENMSTGLKSFAVLKMLIEHGKFGERDVLILDEPEIHLHPEWQMKYAEVIVLLQKAFDLTVVVTTHSPYFLDAFNLYSRKYGTSSAASYYVSQRDESNVIAFEDVTDGIDAIYRMMAGPIDVLNDLRDELEERGA</sequence>